<accession>A0AAN8YZ42</accession>
<reference evidence="1 2" key="1">
    <citation type="submission" date="2023-12" db="EMBL/GenBank/DDBJ databases">
        <title>A high-quality genome assembly for Dillenia turbinata (Dilleniales).</title>
        <authorList>
            <person name="Chanderbali A."/>
        </authorList>
    </citation>
    <scope>NUCLEOTIDE SEQUENCE [LARGE SCALE GENOMIC DNA]</scope>
    <source>
        <strain evidence="1">LSX21</strain>
        <tissue evidence="1">Leaf</tissue>
    </source>
</reference>
<comment type="caution">
    <text evidence="1">The sequence shown here is derived from an EMBL/GenBank/DDBJ whole genome shotgun (WGS) entry which is preliminary data.</text>
</comment>
<gene>
    <name evidence="1" type="ORF">RJ641_016724</name>
</gene>
<name>A0AAN8YZ42_9MAGN</name>
<organism evidence="1 2">
    <name type="scientific">Dillenia turbinata</name>
    <dbReference type="NCBI Taxonomy" id="194707"/>
    <lineage>
        <taxon>Eukaryota</taxon>
        <taxon>Viridiplantae</taxon>
        <taxon>Streptophyta</taxon>
        <taxon>Embryophyta</taxon>
        <taxon>Tracheophyta</taxon>
        <taxon>Spermatophyta</taxon>
        <taxon>Magnoliopsida</taxon>
        <taxon>eudicotyledons</taxon>
        <taxon>Gunneridae</taxon>
        <taxon>Pentapetalae</taxon>
        <taxon>Dilleniales</taxon>
        <taxon>Dilleniaceae</taxon>
        <taxon>Dillenia</taxon>
    </lineage>
</organism>
<dbReference type="AlphaFoldDB" id="A0AAN8YZ42"/>
<proteinExistence type="predicted"/>
<keyword evidence="2" id="KW-1185">Reference proteome</keyword>
<evidence type="ECO:0000313" key="2">
    <source>
        <dbReference type="Proteomes" id="UP001370490"/>
    </source>
</evidence>
<sequence>MAVLSNAALAGSHFEIKIAVGEKDIMNTIGGDHTRYCSKRGDAVTIERLSPSSPSHKERGQMARQSIVGAAMKISQNPTKRSLSTPV</sequence>
<dbReference type="Proteomes" id="UP001370490">
    <property type="component" value="Unassembled WGS sequence"/>
</dbReference>
<evidence type="ECO:0000313" key="1">
    <source>
        <dbReference type="EMBL" id="KAK6918302.1"/>
    </source>
</evidence>
<protein>
    <submittedName>
        <fullName evidence="1">Uncharacterized protein</fullName>
    </submittedName>
</protein>
<dbReference type="EMBL" id="JBAMMX010000022">
    <property type="protein sequence ID" value="KAK6918302.1"/>
    <property type="molecule type" value="Genomic_DNA"/>
</dbReference>